<dbReference type="CDD" id="cd09004">
    <property type="entry name" value="GH43_bXyl-like"/>
    <property type="match status" value="1"/>
</dbReference>
<evidence type="ECO:0000256" key="4">
    <source>
        <dbReference type="ARBA" id="ARBA00023277"/>
    </source>
</evidence>
<dbReference type="Gene3D" id="2.115.10.20">
    <property type="entry name" value="Glycosyl hydrolase domain, family 43"/>
    <property type="match status" value="1"/>
</dbReference>
<gene>
    <name evidence="9" type="ORF">BINDI_0115</name>
</gene>
<evidence type="ECO:0000256" key="8">
    <source>
        <dbReference type="RuleBase" id="RU361187"/>
    </source>
</evidence>
<dbReference type="InterPro" id="IPR006710">
    <property type="entry name" value="Glyco_hydro_43"/>
</dbReference>
<evidence type="ECO:0000256" key="5">
    <source>
        <dbReference type="ARBA" id="ARBA00023295"/>
    </source>
</evidence>
<feature type="active site" description="Proton acceptor" evidence="6">
    <location>
        <position position="27"/>
    </location>
</feature>
<evidence type="ECO:0000256" key="6">
    <source>
        <dbReference type="PIRSR" id="PIRSR606710-1"/>
    </source>
</evidence>
<comment type="similarity">
    <text evidence="1 8">Belongs to the glycosyl hydrolase 43 family.</text>
</comment>
<feature type="site" description="Important for catalytic activity, responsible for pKa modulation of the active site Glu and correct orientation of both the proton donor and substrate" evidence="7">
    <location>
        <position position="138"/>
    </location>
</feature>
<evidence type="ECO:0000256" key="3">
    <source>
        <dbReference type="ARBA" id="ARBA00022801"/>
    </source>
</evidence>
<evidence type="ECO:0000313" key="10">
    <source>
        <dbReference type="Proteomes" id="UP000028569"/>
    </source>
</evidence>
<accession>A0A087VSS9</accession>
<keyword evidence="10" id="KW-1185">Reference proteome</keyword>
<sequence length="308" mass="34281">MDKGCRGESEGQRIQVPTNPLHGYCADPDLKMVDGRWYMYCTQDGLPGWSSTVMSVYESTDLCTWQEHRILDLHDVPWWEGKQGAWAPCMLETANGFVLYFVADGQIGLATSPTPTGPFTPAATPLIRADAYDCQTIDPSIFVDEDGTTYLLWGNGRVYMAALSDDGTAIVDATLKTWVPDNFREAITISRHGGRYYASWSENDTRDPEYRVRYAVSHSLDGPWGQPQVLVEKEEGKGILGTGHHCILQVPGTDQWIIAYHRFAMDGHGDGCHREIVCAPLAFDDEGGMKQIHPQVGSYWCPAPSTQR</sequence>
<name>A0A087VSS9_9BIFI</name>
<evidence type="ECO:0000256" key="7">
    <source>
        <dbReference type="PIRSR" id="PIRSR606710-2"/>
    </source>
</evidence>
<reference evidence="9 10" key="1">
    <citation type="journal article" date="2014" name="Appl. Environ. Microbiol.">
        <title>Genomic encyclopedia of type strains of the genus Bifidobacterium.</title>
        <authorList>
            <person name="Milani C."/>
            <person name="Lugli G.A."/>
            <person name="Duranti S."/>
            <person name="Turroni F."/>
            <person name="Bottacini F."/>
            <person name="Mangifesta M."/>
            <person name="Sanchez B."/>
            <person name="Viappiani A."/>
            <person name="Mancabelli L."/>
            <person name="Taminiau B."/>
            <person name="Delcenserie V."/>
            <person name="Barrangou R."/>
            <person name="Margolles A."/>
            <person name="van Sinderen D."/>
            <person name="Ventura M."/>
        </authorList>
    </citation>
    <scope>NUCLEOTIDE SEQUENCE [LARGE SCALE GENOMIC DNA]</scope>
    <source>
        <strain evidence="9 10">LMG 11587</strain>
    </source>
</reference>
<evidence type="ECO:0000313" key="9">
    <source>
        <dbReference type="EMBL" id="AIC91401.1"/>
    </source>
</evidence>
<evidence type="ECO:0000256" key="1">
    <source>
        <dbReference type="ARBA" id="ARBA00009865"/>
    </source>
</evidence>
<evidence type="ECO:0000256" key="2">
    <source>
        <dbReference type="ARBA" id="ARBA00022651"/>
    </source>
</evidence>
<dbReference type="KEGG" id="bii:BINDI_0115"/>
<dbReference type="EMBL" id="CP006018">
    <property type="protein sequence ID" value="AIC91401.1"/>
    <property type="molecule type" value="Genomic_DNA"/>
</dbReference>
<dbReference type="OrthoDB" id="9758923at2"/>
<organism evidence="9 10">
    <name type="scientific">Bifidobacterium [indicum] DSM 20214 = LMG 11587</name>
    <dbReference type="NCBI Taxonomy" id="1341694"/>
    <lineage>
        <taxon>Bacteria</taxon>
        <taxon>Bacillati</taxon>
        <taxon>Actinomycetota</taxon>
        <taxon>Actinomycetes</taxon>
        <taxon>Bifidobacteriales</taxon>
        <taxon>Bifidobacteriaceae</taxon>
        <taxon>Bifidobacterium</taxon>
    </lineage>
</organism>
<dbReference type="AlphaFoldDB" id="A0A087VSS9"/>
<dbReference type="GO" id="GO:0004553">
    <property type="term" value="F:hydrolase activity, hydrolyzing O-glycosyl compounds"/>
    <property type="evidence" value="ECO:0007669"/>
    <property type="project" value="InterPro"/>
</dbReference>
<dbReference type="PANTHER" id="PTHR43772">
    <property type="entry name" value="ENDO-1,4-BETA-XYLANASE"/>
    <property type="match status" value="1"/>
</dbReference>
<dbReference type="InterPro" id="IPR023296">
    <property type="entry name" value="Glyco_hydro_beta-prop_sf"/>
</dbReference>
<keyword evidence="2" id="KW-0624">Polysaccharide degradation</keyword>
<keyword evidence="4" id="KW-0119">Carbohydrate metabolism</keyword>
<proteinExistence type="inferred from homology"/>
<dbReference type="PANTHER" id="PTHR43772:SF2">
    <property type="entry name" value="PUTATIVE (AFU_ORTHOLOGUE AFUA_2G04480)-RELATED"/>
    <property type="match status" value="1"/>
</dbReference>
<keyword evidence="5 8" id="KW-0326">Glycosidase</keyword>
<dbReference type="Pfam" id="PF04616">
    <property type="entry name" value="Glyco_hydro_43"/>
    <property type="match status" value="1"/>
</dbReference>
<dbReference type="RefSeq" id="WP_052109104.1">
    <property type="nucleotide sequence ID" value="NZ_CP006018.1"/>
</dbReference>
<dbReference type="GO" id="GO:0045493">
    <property type="term" value="P:xylan catabolic process"/>
    <property type="evidence" value="ECO:0007669"/>
    <property type="project" value="UniProtKB-KW"/>
</dbReference>
<feature type="active site" description="Proton donor" evidence="6">
    <location>
        <position position="185"/>
    </location>
</feature>
<dbReference type="SUPFAM" id="SSF75005">
    <property type="entry name" value="Arabinanase/levansucrase/invertase"/>
    <property type="match status" value="1"/>
</dbReference>
<dbReference type="Proteomes" id="UP000028569">
    <property type="component" value="Chromosome"/>
</dbReference>
<dbReference type="HOGENOM" id="CLU_009397_4_2_11"/>
<keyword evidence="2" id="KW-0858">Xylan degradation</keyword>
<dbReference type="InterPro" id="IPR052176">
    <property type="entry name" value="Glycosyl_Hydrlase_43_Enz"/>
</dbReference>
<protein>
    <submittedName>
        <fullName evidence="9">Family 43 glycoside hydrolase</fullName>
    </submittedName>
</protein>
<keyword evidence="3 8" id="KW-0378">Hydrolase</keyword>